<dbReference type="EMBL" id="GGEC01043313">
    <property type="protein sequence ID" value="MBX23797.1"/>
    <property type="molecule type" value="Transcribed_RNA"/>
</dbReference>
<proteinExistence type="predicted"/>
<evidence type="ECO:0000313" key="1">
    <source>
        <dbReference type="EMBL" id="MBX23797.1"/>
    </source>
</evidence>
<organism evidence="1">
    <name type="scientific">Rhizophora mucronata</name>
    <name type="common">Asiatic mangrove</name>
    <dbReference type="NCBI Taxonomy" id="61149"/>
    <lineage>
        <taxon>Eukaryota</taxon>
        <taxon>Viridiplantae</taxon>
        <taxon>Streptophyta</taxon>
        <taxon>Embryophyta</taxon>
        <taxon>Tracheophyta</taxon>
        <taxon>Spermatophyta</taxon>
        <taxon>Magnoliopsida</taxon>
        <taxon>eudicotyledons</taxon>
        <taxon>Gunneridae</taxon>
        <taxon>Pentapetalae</taxon>
        <taxon>rosids</taxon>
        <taxon>fabids</taxon>
        <taxon>Malpighiales</taxon>
        <taxon>Rhizophoraceae</taxon>
        <taxon>Rhizophora</taxon>
    </lineage>
</organism>
<dbReference type="GO" id="GO:0003677">
    <property type="term" value="F:DNA binding"/>
    <property type="evidence" value="ECO:0007669"/>
    <property type="project" value="UniProtKB-KW"/>
</dbReference>
<reference evidence="1" key="1">
    <citation type="submission" date="2018-02" db="EMBL/GenBank/DDBJ databases">
        <title>Rhizophora mucronata_Transcriptome.</title>
        <authorList>
            <person name="Meera S.P."/>
            <person name="Sreeshan A."/>
            <person name="Augustine A."/>
        </authorList>
    </citation>
    <scope>NUCLEOTIDE SEQUENCE</scope>
    <source>
        <tissue evidence="1">Leaf</tissue>
    </source>
</reference>
<keyword evidence="1" id="KW-0238">DNA-binding</keyword>
<protein>
    <submittedName>
        <fullName evidence="1">Homeobox-DDT domain protein RLT1 isoform X3</fullName>
    </submittedName>
</protein>
<keyword evidence="1" id="KW-0371">Homeobox</keyword>
<dbReference type="AlphaFoldDB" id="A0A2P2M0P6"/>
<name>A0A2P2M0P6_RHIMU</name>
<accession>A0A2P2M0P6</accession>
<sequence>MDSSPLLAAANSMSSSCSSSIRSKDSLAILRAVAFSMAALRLTASLSLRSSSFCLLFSALICSFCKNFSLRSSSRLCSRCNLSSSRCLSRISLSSSFLLSRSCLSISFLIRSSFFRLKISRLSCSLRIRF</sequence>